<feature type="domain" description="UspA" evidence="2">
    <location>
        <begin position="214"/>
        <end position="265"/>
    </location>
</feature>
<dbReference type="CDD" id="cd00293">
    <property type="entry name" value="USP-like"/>
    <property type="match status" value="1"/>
</dbReference>
<dbReference type="RefSeq" id="WP_086216478.1">
    <property type="nucleotide sequence ID" value="NZ_CP034940.1"/>
</dbReference>
<dbReference type="PANTHER" id="PTHR46268:SF6">
    <property type="entry name" value="UNIVERSAL STRESS PROTEIN UP12"/>
    <property type="match status" value="1"/>
</dbReference>
<evidence type="ECO:0000259" key="2">
    <source>
        <dbReference type="Pfam" id="PF00582"/>
    </source>
</evidence>
<organism evidence="3 4">
    <name type="scientific">Halorubrum ezzemoulense</name>
    <name type="common">Halorubrum chaoviator</name>
    <dbReference type="NCBI Taxonomy" id="337243"/>
    <lineage>
        <taxon>Archaea</taxon>
        <taxon>Methanobacteriati</taxon>
        <taxon>Methanobacteriota</taxon>
        <taxon>Stenosarchaea group</taxon>
        <taxon>Halobacteria</taxon>
        <taxon>Halobacteriales</taxon>
        <taxon>Haloferacaceae</taxon>
        <taxon>Halorubrum</taxon>
    </lineage>
</organism>
<dbReference type="InterPro" id="IPR006016">
    <property type="entry name" value="UspA"/>
</dbReference>
<evidence type="ECO:0000313" key="4">
    <source>
        <dbReference type="Proteomes" id="UP000293073"/>
    </source>
</evidence>
<evidence type="ECO:0000256" key="1">
    <source>
        <dbReference type="ARBA" id="ARBA00008791"/>
    </source>
</evidence>
<protein>
    <submittedName>
        <fullName evidence="3">Cationic amino acid transporter</fullName>
    </submittedName>
</protein>
<comment type="similarity">
    <text evidence="1">Belongs to the universal stress protein A family.</text>
</comment>
<dbReference type="Proteomes" id="UP000293073">
    <property type="component" value="Chromosome"/>
</dbReference>
<dbReference type="KEGG" id="hezz:EO776_05545"/>
<dbReference type="PANTHER" id="PTHR46268">
    <property type="entry name" value="STRESS RESPONSE PROTEIN NHAX"/>
    <property type="match status" value="1"/>
</dbReference>
<dbReference type="SUPFAM" id="SSF52402">
    <property type="entry name" value="Adenine nucleotide alpha hydrolases-like"/>
    <property type="match status" value="2"/>
</dbReference>
<dbReference type="EMBL" id="CP034940">
    <property type="protein sequence ID" value="QAY19503.1"/>
    <property type="molecule type" value="Genomic_DNA"/>
</dbReference>
<feature type="domain" description="UspA" evidence="2">
    <location>
        <begin position="10"/>
        <end position="141"/>
    </location>
</feature>
<proteinExistence type="inferred from homology"/>
<evidence type="ECO:0000313" key="3">
    <source>
        <dbReference type="EMBL" id="QAY19503.1"/>
    </source>
</evidence>
<gene>
    <name evidence="3" type="ORF">EO776_05545</name>
</gene>
<reference evidence="4" key="1">
    <citation type="submission" date="2019-01" db="EMBL/GenBank/DDBJ databases">
        <title>Complete genome of Halorubrum ezzemoulense strain FB21.</title>
        <authorList>
            <person name="Feng Y."/>
            <person name="Louyakis A.S."/>
            <person name="Papke R.T."/>
            <person name="Gogarten J.P."/>
        </authorList>
    </citation>
    <scope>NUCLEOTIDE SEQUENCE [LARGE SCALE GENOMIC DNA]</scope>
    <source>
        <strain evidence="4">Fb21</strain>
    </source>
</reference>
<dbReference type="Gene3D" id="3.40.50.620">
    <property type="entry name" value="HUPs"/>
    <property type="match status" value="2"/>
</dbReference>
<dbReference type="InterPro" id="IPR014729">
    <property type="entry name" value="Rossmann-like_a/b/a_fold"/>
</dbReference>
<sequence>MTPSDDGPAVMVALSNPRTEGALVALAGALAEHRGGRLLAVHVVTVPDQTSLETAAANRERLDRSSADLLAAAVDDAAAFDAPVETKTVLSHRGIEEVFDAARTNDADAVVMGYGGARFAGGRAEGSLDELARDLPCDFLVLDGQRLDAGEVLVSTAGGPSSDLSAEVALALRDVSGAEVSLLHVVDEGEAASGREFLTDWADGHGLGDVDLRVETADIGATIERIGEGYDLVVVGATERGLLSRVVRGSLASAAIQRLDTSVLLAERPSSRSLRERLIGGR</sequence>
<dbReference type="GeneID" id="38949787"/>
<accession>A0A256KCS9</accession>
<dbReference type="Pfam" id="PF00582">
    <property type="entry name" value="Usp"/>
    <property type="match status" value="2"/>
</dbReference>
<dbReference type="AlphaFoldDB" id="A0A256KCS9"/>
<name>A0A256KCS9_HALEZ</name>